<name>A0ABY0FMT8_9BACT</name>
<evidence type="ECO:0000256" key="1">
    <source>
        <dbReference type="SAM" id="MobiDB-lite"/>
    </source>
</evidence>
<dbReference type="Pfam" id="PF05895">
    <property type="entry name" value="DUF859"/>
    <property type="match status" value="1"/>
</dbReference>
<organism evidence="3 4">
    <name type="scientific">Candidatus Nanosyncoccus alces</name>
    <dbReference type="NCBI Taxonomy" id="2171997"/>
    <lineage>
        <taxon>Bacteria</taxon>
        <taxon>Candidatus Saccharimonadota</taxon>
        <taxon>Candidatus Nanosyncoccalia</taxon>
        <taxon>Candidatus Nanosyncoccales</taxon>
        <taxon>Candidatus Nanosyncoccaceae</taxon>
        <taxon>Candidatus Nanosyncoccus</taxon>
    </lineage>
</organism>
<dbReference type="SUPFAM" id="SSF88874">
    <property type="entry name" value="Receptor-binding domain of short tail fibre protein gp12"/>
    <property type="match status" value="1"/>
</dbReference>
<proteinExistence type="predicted"/>
<dbReference type="EMBL" id="PRLM01000001">
    <property type="protein sequence ID" value="RYC75234.1"/>
    <property type="molecule type" value="Genomic_DNA"/>
</dbReference>
<reference evidence="3 4" key="2">
    <citation type="journal article" date="2020" name="Cell Rep.">
        <title>Acquisition and Adaptation of Ultra-small Parasitic Reduced Genome Bacteria to Mammalian Hosts.</title>
        <authorList>
            <person name="McLean J.S."/>
            <person name="Bor B."/>
            <person name="Kerns K.A."/>
            <person name="Liu Q."/>
            <person name="To T.T."/>
            <person name="Solden L."/>
            <person name="Hendrickson E.L."/>
            <person name="Wrighton K."/>
            <person name="Shi W."/>
            <person name="He X."/>
        </authorList>
    </citation>
    <scope>NUCLEOTIDE SEQUENCE [LARGE SCALE GENOMIC DNA]</scope>
    <source>
        <strain evidence="3 4">TM7_G3_2_Rum_HOT_351B</strain>
    </source>
</reference>
<comment type="caution">
    <text evidence="3">The sequence shown here is derived from an EMBL/GenBank/DDBJ whole genome shotgun (WGS) entry which is preliminary data.</text>
</comment>
<evidence type="ECO:0000313" key="3">
    <source>
        <dbReference type="EMBL" id="RYC75234.1"/>
    </source>
</evidence>
<dbReference type="InterPro" id="IPR053827">
    <property type="entry name" value="Gp10_C"/>
</dbReference>
<evidence type="ECO:0000313" key="4">
    <source>
        <dbReference type="Proteomes" id="UP001191019"/>
    </source>
</evidence>
<keyword evidence="4" id="KW-1185">Reference proteome</keyword>
<evidence type="ECO:0000259" key="2">
    <source>
        <dbReference type="Pfam" id="PF21939"/>
    </source>
</evidence>
<reference evidence="3 4" key="1">
    <citation type="journal article" date="2018" name="bioRxiv">
        <title>Evidence of independent acquisition and adaption of ultra-small bacteria to human hosts across the highly diverse yet reduced genomes of the phylum Saccharibacteria.</title>
        <authorList>
            <person name="McLean J.S."/>
            <person name="Bor B."/>
            <person name="To T.T."/>
            <person name="Liu Q."/>
            <person name="Kearns K.A."/>
            <person name="Solden L.M."/>
            <person name="Wrighton K.C."/>
            <person name="He X."/>
            <person name="Shi W."/>
        </authorList>
    </citation>
    <scope>NUCLEOTIDE SEQUENCE [LARGE SCALE GENOMIC DNA]</scope>
    <source>
        <strain evidence="3 4">TM7_G3_2_Rum_HOT_351B</strain>
    </source>
</reference>
<accession>A0ABY0FMT8</accession>
<protein>
    <recommendedName>
        <fullName evidence="2">Baseplate structural protein Gp10 C-terminal domain-containing protein</fullName>
    </recommendedName>
</protein>
<gene>
    <name evidence="3" type="ORF">G3RUM_00181</name>
</gene>
<feature type="compositionally biased region" description="Polar residues" evidence="1">
    <location>
        <begin position="688"/>
        <end position="700"/>
    </location>
</feature>
<dbReference type="InterPro" id="IPR008577">
    <property type="entry name" value="DUF859"/>
</dbReference>
<dbReference type="Pfam" id="PF21939">
    <property type="entry name" value="Gp10_C"/>
    <property type="match status" value="1"/>
</dbReference>
<feature type="domain" description="Baseplate structural protein Gp10 C-terminal" evidence="2">
    <location>
        <begin position="592"/>
        <end position="732"/>
    </location>
</feature>
<dbReference type="Proteomes" id="UP001191019">
    <property type="component" value="Unassembled WGS sequence"/>
</dbReference>
<feature type="region of interest" description="Disordered" evidence="1">
    <location>
        <begin position="688"/>
        <end position="720"/>
    </location>
</feature>
<feature type="compositionally biased region" description="Low complexity" evidence="1">
    <location>
        <begin position="701"/>
        <end position="710"/>
    </location>
</feature>
<dbReference type="RefSeq" id="WP_129734479.1">
    <property type="nucleotide sequence ID" value="NZ_PRLM01000001.1"/>
</dbReference>
<sequence>MAWQTVATTALNDASATYGYVYLQYDDSSSGTSRSSRLRFEIRSGYSVYVYIDNLALDGGGVSGRFLCQGTMNFWTGSLANGTRTFTWSCPWYSGTRSYTCSGYIPSGVTAPSGLSVALNSKTYNSATLKVSISSYGVPSGVDGRYIEAAILNQNSYGASYRYAIARNTTSSTITVNNSSNANPSSFNIEGNHRYWYGGYATNTQASTSGVAGSFYTPCPPLATLAYASQVYSAYNKVNATISYMRSADGGAETRTGYYRYSTDGGTNYSSWISFGTISAAVGTNATFVANLPTDSTITLQAKINTPNGGDSTIKTITFTTIPTHEAPNFSDFEYRDTNATTTEMTGDDQAMIQGQSTPLVTISTANKATGNDGVNVSNYAITFVGQSKTVDYDDSSDVTATLDPPAESGTTNLTVSAIDALSTAKAVARQVTIYPWVKPTISASIQRVNNFESEAKLNASGTYSPILVNGVVKNTISLEYRTKKSSSSEWSNWTSRAVTISSANWSLSNLSITLDNNYQWDVQVRAVDSFSNTSTDLSVSIGMPNFFIGVDGRVSIGMRPSKTLASTDRGHLEVDGPVYSKGVPLVSSHVGQIIMTTTLNTAAKVQAIYGGTWVAWGAGRVPIGIGSNGTTNYSTVEATGGEEKHTLTIAEMPSHTHTQNSHSHTTYNKWNSYGAGDCSAYGYKSPANGSSQDGWQQDYTGGTTATNQNTGGGGSHENRQPYITVYMWKRTA</sequence>